<dbReference type="PANTHER" id="PTHR42792:SF1">
    <property type="entry name" value="FLAGELLAR HOOK-ASSOCIATED PROTEIN 3"/>
    <property type="match status" value="1"/>
</dbReference>
<gene>
    <name evidence="6" type="primary">flgL</name>
    <name evidence="6" type="ORF">ATZ99_21500</name>
</gene>
<comment type="subcellular location">
    <subcellularLocation>
        <location evidence="1">Bacterial flagellum</location>
    </subcellularLocation>
</comment>
<dbReference type="AlphaFoldDB" id="A0A162M5H7"/>
<keyword evidence="6" id="KW-0969">Cilium</keyword>
<dbReference type="OrthoDB" id="9758307at2"/>
<dbReference type="SUPFAM" id="SSF64518">
    <property type="entry name" value="Phase 1 flagellin"/>
    <property type="match status" value="1"/>
</dbReference>
<dbReference type="GO" id="GO:0071973">
    <property type="term" value="P:bacterial-type flagellum-dependent cell motility"/>
    <property type="evidence" value="ECO:0007669"/>
    <property type="project" value="InterPro"/>
</dbReference>
<organism evidence="6 7">
    <name type="scientific">Thermovenabulum gondwanense</name>
    <dbReference type="NCBI Taxonomy" id="520767"/>
    <lineage>
        <taxon>Bacteria</taxon>
        <taxon>Bacillati</taxon>
        <taxon>Bacillota</taxon>
        <taxon>Clostridia</taxon>
        <taxon>Thermosediminibacterales</taxon>
        <taxon>Thermosediminibacteraceae</taxon>
        <taxon>Thermovenabulum</taxon>
    </lineage>
</organism>
<dbReference type="InterPro" id="IPR001029">
    <property type="entry name" value="Flagellin_N"/>
</dbReference>
<comment type="similarity">
    <text evidence="2">Belongs to the bacterial flagellin family.</text>
</comment>
<comment type="caution">
    <text evidence="6">The sequence shown here is derived from an EMBL/GenBank/DDBJ whole genome shotgun (WGS) entry which is preliminary data.</text>
</comment>
<proteinExistence type="inferred from homology"/>
<dbReference type="GO" id="GO:0009424">
    <property type="term" value="C:bacterial-type flagellum hook"/>
    <property type="evidence" value="ECO:0007669"/>
    <property type="project" value="InterPro"/>
</dbReference>
<dbReference type="InterPro" id="IPR013384">
    <property type="entry name" value="Flagell_FlgL"/>
</dbReference>
<dbReference type="Pfam" id="PF00700">
    <property type="entry name" value="Flagellin_C"/>
    <property type="match status" value="1"/>
</dbReference>
<accession>A0A162M5H7</accession>
<dbReference type="PATRIC" id="fig|520767.4.peg.2277"/>
<evidence type="ECO:0000259" key="5">
    <source>
        <dbReference type="Pfam" id="PF00700"/>
    </source>
</evidence>
<evidence type="ECO:0000256" key="2">
    <source>
        <dbReference type="ARBA" id="ARBA00005709"/>
    </source>
</evidence>
<dbReference type="RefSeq" id="WP_083947477.1">
    <property type="nucleotide sequence ID" value="NZ_LOHZ01000044.1"/>
</dbReference>
<dbReference type="InterPro" id="IPR046358">
    <property type="entry name" value="Flagellin_C"/>
</dbReference>
<reference evidence="6 7" key="1">
    <citation type="submission" date="2015-12" db="EMBL/GenBank/DDBJ databases">
        <title>Draft genome of Thermovenabulum gondwanense isolated from a red thermophilic microbial mat colonisisng an outflow channel of a bore well.</title>
        <authorList>
            <person name="Patel B.K."/>
        </authorList>
    </citation>
    <scope>NUCLEOTIDE SEQUENCE [LARGE SCALE GENOMIC DNA]</scope>
    <source>
        <strain evidence="6 7">R270</strain>
    </source>
</reference>
<dbReference type="STRING" id="520767.ATZ99_21500"/>
<feature type="domain" description="Flagellin N-terminal" evidence="4">
    <location>
        <begin position="9"/>
        <end position="142"/>
    </location>
</feature>
<dbReference type="PRINTS" id="PR00207">
    <property type="entry name" value="FLAGELLIN"/>
</dbReference>
<dbReference type="Pfam" id="PF00669">
    <property type="entry name" value="Flagellin_N"/>
    <property type="match status" value="1"/>
</dbReference>
<evidence type="ECO:0000256" key="3">
    <source>
        <dbReference type="ARBA" id="ARBA00023143"/>
    </source>
</evidence>
<dbReference type="InterPro" id="IPR001492">
    <property type="entry name" value="Flagellin"/>
</dbReference>
<dbReference type="Gene3D" id="1.20.1330.10">
    <property type="entry name" value="f41 fragment of flagellin, N-terminal domain"/>
    <property type="match status" value="1"/>
</dbReference>
<protein>
    <submittedName>
        <fullName evidence="6">Flagellar hook-associated protein 3</fullName>
    </submittedName>
</protein>
<evidence type="ECO:0000313" key="6">
    <source>
        <dbReference type="EMBL" id="KYO64119.1"/>
    </source>
</evidence>
<dbReference type="Proteomes" id="UP000075737">
    <property type="component" value="Unassembled WGS sequence"/>
</dbReference>
<keyword evidence="6" id="KW-0966">Cell projection</keyword>
<evidence type="ECO:0000313" key="7">
    <source>
        <dbReference type="Proteomes" id="UP000075737"/>
    </source>
</evidence>
<name>A0A162M5H7_9FIRM</name>
<dbReference type="PANTHER" id="PTHR42792">
    <property type="entry name" value="FLAGELLIN"/>
    <property type="match status" value="1"/>
</dbReference>
<dbReference type="GO" id="GO:0005198">
    <property type="term" value="F:structural molecule activity"/>
    <property type="evidence" value="ECO:0007669"/>
    <property type="project" value="InterPro"/>
</dbReference>
<keyword evidence="7" id="KW-1185">Reference proteome</keyword>
<dbReference type="NCBIfam" id="TIGR02550">
    <property type="entry name" value="flagell_flgL"/>
    <property type="match status" value="1"/>
</dbReference>
<keyword evidence="6" id="KW-0282">Flagellum</keyword>
<evidence type="ECO:0000259" key="4">
    <source>
        <dbReference type="Pfam" id="PF00669"/>
    </source>
</evidence>
<keyword evidence="3" id="KW-0975">Bacterial flagellum</keyword>
<feature type="domain" description="Flagellin C-terminal" evidence="5">
    <location>
        <begin position="326"/>
        <end position="406"/>
    </location>
</feature>
<sequence length="407" mass="44881">MILRVTQGMITEAFMRNLSYNLKRLGEKEDQLSSGKKVRLPSDDPVSAVLAMRLRNTLLSLEQYSKNVDDAVTWLQNTETALQNTGEILQRIRELTVYGSNGTLTASDRAAILDEITQLKEQILQEANSSYNNRYLFGGYYTDTQPFSYDTSGKIVANTAFDLPSKVTVVSDGGTGIKSSAVDLSKLGSGISAGNYKIIVTNFNDTAKTADVEIQDDSGNAIARAVGISVNQDNQRIYEVDGSGNPDSTKDFVLNLKNFNIISNGTAQVTISKEKAKSYNLGRLNTMDVSLYGDEVFGEIFKVVEEIEDALKNDNPQSLSSKLSDLDNAINTLLKFRSQVGAKINRLEATRTRIENNKIDYTSLLSNTEDVDIAKVIMELKMEENVYRASLAVGARVIQPSLVDFLR</sequence>
<dbReference type="EMBL" id="LOHZ01000044">
    <property type="protein sequence ID" value="KYO64119.1"/>
    <property type="molecule type" value="Genomic_DNA"/>
</dbReference>
<evidence type="ECO:0000256" key="1">
    <source>
        <dbReference type="ARBA" id="ARBA00004365"/>
    </source>
</evidence>